<proteinExistence type="predicted"/>
<gene>
    <name evidence="1" type="ORF">P7K49_021815</name>
</gene>
<dbReference type="EMBL" id="JASSZA010000010">
    <property type="protein sequence ID" value="KAK2100467.1"/>
    <property type="molecule type" value="Genomic_DNA"/>
</dbReference>
<evidence type="ECO:0000313" key="2">
    <source>
        <dbReference type="Proteomes" id="UP001266305"/>
    </source>
</evidence>
<dbReference type="Proteomes" id="UP001266305">
    <property type="component" value="Unassembled WGS sequence"/>
</dbReference>
<comment type="caution">
    <text evidence="1">The sequence shown here is derived from an EMBL/GenBank/DDBJ whole genome shotgun (WGS) entry which is preliminary data.</text>
</comment>
<keyword evidence="2" id="KW-1185">Reference proteome</keyword>
<protein>
    <submittedName>
        <fullName evidence="1">Uncharacterized protein</fullName>
    </submittedName>
</protein>
<feature type="non-terminal residue" evidence="1">
    <location>
        <position position="62"/>
    </location>
</feature>
<organism evidence="1 2">
    <name type="scientific">Saguinus oedipus</name>
    <name type="common">Cotton-top tamarin</name>
    <name type="synonym">Oedipomidas oedipus</name>
    <dbReference type="NCBI Taxonomy" id="9490"/>
    <lineage>
        <taxon>Eukaryota</taxon>
        <taxon>Metazoa</taxon>
        <taxon>Chordata</taxon>
        <taxon>Craniata</taxon>
        <taxon>Vertebrata</taxon>
        <taxon>Euteleostomi</taxon>
        <taxon>Mammalia</taxon>
        <taxon>Eutheria</taxon>
        <taxon>Euarchontoglires</taxon>
        <taxon>Primates</taxon>
        <taxon>Haplorrhini</taxon>
        <taxon>Platyrrhini</taxon>
        <taxon>Cebidae</taxon>
        <taxon>Callitrichinae</taxon>
        <taxon>Saguinus</taxon>
    </lineage>
</organism>
<name>A0ABQ9UTT7_SAGOE</name>
<evidence type="ECO:0000313" key="1">
    <source>
        <dbReference type="EMBL" id="KAK2100467.1"/>
    </source>
</evidence>
<accession>A0ABQ9UTT7</accession>
<sequence length="62" mass="6728">LRKSAAFYGQGPFGTLRVDTKNTTAAKKKREKTVALGKAQGLWAQRVKVKGAGKETRPRGGR</sequence>
<reference evidence="1 2" key="1">
    <citation type="submission" date="2023-05" db="EMBL/GenBank/DDBJ databases">
        <title>B98-5 Cell Line De Novo Hybrid Assembly: An Optical Mapping Approach.</title>
        <authorList>
            <person name="Kananen K."/>
            <person name="Auerbach J.A."/>
            <person name="Kautto E."/>
            <person name="Blachly J.S."/>
        </authorList>
    </citation>
    <scope>NUCLEOTIDE SEQUENCE [LARGE SCALE GENOMIC DNA]</scope>
    <source>
        <strain evidence="1">B95-8</strain>
        <tissue evidence="1">Cell line</tissue>
    </source>
</reference>
<feature type="non-terminal residue" evidence="1">
    <location>
        <position position="1"/>
    </location>
</feature>